<sequence length="121" mass="13870">MHGTRVCPPGKIVTLYEKRYFVYVPQGAIYSPRTDEKMLIVVRVADFEFPECSETDLWLQLKCGQWKESSCPSLPPRIDCDSFTEFDRQSFKPPTDQPGRIVIVNGDSHITYIRKGVVISL</sequence>
<gene>
    <name evidence="1" type="ORF">PHLCEN_2v4815</name>
</gene>
<dbReference type="AlphaFoldDB" id="A0A2R6PGA8"/>
<dbReference type="EMBL" id="MLYV02000489">
    <property type="protein sequence ID" value="PSR90846.1"/>
    <property type="molecule type" value="Genomic_DNA"/>
</dbReference>
<reference evidence="1 2" key="1">
    <citation type="submission" date="2018-02" db="EMBL/GenBank/DDBJ databases">
        <title>Genome sequence of the basidiomycete white-rot fungus Phlebia centrifuga.</title>
        <authorList>
            <person name="Granchi Z."/>
            <person name="Peng M."/>
            <person name="de Vries R.P."/>
            <person name="Hilden K."/>
            <person name="Makela M.R."/>
            <person name="Grigoriev I."/>
            <person name="Riley R."/>
        </authorList>
    </citation>
    <scope>NUCLEOTIDE SEQUENCE [LARGE SCALE GENOMIC DNA]</scope>
    <source>
        <strain evidence="1 2">FBCC195</strain>
    </source>
</reference>
<evidence type="ECO:0000313" key="2">
    <source>
        <dbReference type="Proteomes" id="UP000186601"/>
    </source>
</evidence>
<proteinExistence type="predicted"/>
<organism evidence="1 2">
    <name type="scientific">Hermanssonia centrifuga</name>
    <dbReference type="NCBI Taxonomy" id="98765"/>
    <lineage>
        <taxon>Eukaryota</taxon>
        <taxon>Fungi</taxon>
        <taxon>Dikarya</taxon>
        <taxon>Basidiomycota</taxon>
        <taxon>Agaricomycotina</taxon>
        <taxon>Agaricomycetes</taxon>
        <taxon>Polyporales</taxon>
        <taxon>Meruliaceae</taxon>
        <taxon>Hermanssonia</taxon>
    </lineage>
</organism>
<comment type="caution">
    <text evidence="1">The sequence shown here is derived from an EMBL/GenBank/DDBJ whole genome shotgun (WGS) entry which is preliminary data.</text>
</comment>
<evidence type="ECO:0000313" key="1">
    <source>
        <dbReference type="EMBL" id="PSR90846.1"/>
    </source>
</evidence>
<keyword evidence="2" id="KW-1185">Reference proteome</keyword>
<dbReference type="Proteomes" id="UP000186601">
    <property type="component" value="Unassembled WGS sequence"/>
</dbReference>
<protein>
    <submittedName>
        <fullName evidence="1">Uncharacterized protein</fullName>
    </submittedName>
</protein>
<accession>A0A2R6PGA8</accession>
<name>A0A2R6PGA8_9APHY</name>